<proteinExistence type="predicted"/>
<dbReference type="AlphaFoldDB" id="G3Q607"/>
<dbReference type="PANTHER" id="PTHR28348">
    <property type="entry name" value="UPF0193 PROTEIN EVG1"/>
    <property type="match status" value="1"/>
</dbReference>
<accession>G3Q607</accession>
<dbReference type="eggNOG" id="ENOG502RYD0">
    <property type="taxonomic scope" value="Eukaryota"/>
</dbReference>
<evidence type="ECO:0000256" key="1">
    <source>
        <dbReference type="SAM" id="MobiDB-lite"/>
    </source>
</evidence>
<name>G3Q607_GASAC</name>
<dbReference type="InParanoid" id="G3Q607"/>
<reference evidence="2" key="2">
    <citation type="submission" date="2025-08" db="UniProtKB">
        <authorList>
            <consortium name="Ensembl"/>
        </authorList>
    </citation>
    <scope>IDENTIFICATION</scope>
</reference>
<dbReference type="InterPro" id="IPR007914">
    <property type="entry name" value="UPF0193"/>
</dbReference>
<dbReference type="GeneTree" id="ENSGT00390000010231"/>
<organism evidence="2 3">
    <name type="scientific">Gasterosteus aculeatus aculeatus</name>
    <name type="common">three-spined stickleback</name>
    <dbReference type="NCBI Taxonomy" id="481459"/>
    <lineage>
        <taxon>Eukaryota</taxon>
        <taxon>Metazoa</taxon>
        <taxon>Chordata</taxon>
        <taxon>Craniata</taxon>
        <taxon>Vertebrata</taxon>
        <taxon>Euteleostomi</taxon>
        <taxon>Actinopterygii</taxon>
        <taxon>Neopterygii</taxon>
        <taxon>Teleostei</taxon>
        <taxon>Neoteleostei</taxon>
        <taxon>Acanthomorphata</taxon>
        <taxon>Eupercaria</taxon>
        <taxon>Perciformes</taxon>
        <taxon>Cottioidei</taxon>
        <taxon>Gasterosteales</taxon>
        <taxon>Gasterosteidae</taxon>
        <taxon>Gasterosteus</taxon>
    </lineage>
</organism>
<protein>
    <submittedName>
        <fullName evidence="2">Uncharacterized protein</fullName>
    </submittedName>
</protein>
<dbReference type="GeneID" id="120824824"/>
<feature type="compositionally biased region" description="Basic residues" evidence="1">
    <location>
        <begin position="9"/>
        <end position="19"/>
    </location>
</feature>
<dbReference type="Proteomes" id="UP000007635">
    <property type="component" value="Chromosome IX"/>
</dbReference>
<dbReference type="Bgee" id="ENSGACG00000019144">
    <property type="expression patterns" value="Expressed in mesonephros and 5 other cell types or tissues"/>
</dbReference>
<feature type="region of interest" description="Disordered" evidence="1">
    <location>
        <begin position="42"/>
        <end position="117"/>
    </location>
</feature>
<reference evidence="2" key="3">
    <citation type="submission" date="2025-09" db="UniProtKB">
        <authorList>
            <consortium name="Ensembl"/>
        </authorList>
    </citation>
    <scope>IDENTIFICATION</scope>
</reference>
<evidence type="ECO:0000313" key="3">
    <source>
        <dbReference type="Proteomes" id="UP000007635"/>
    </source>
</evidence>
<dbReference type="CTD" id="102358492"/>
<dbReference type="KEGG" id="gat:120824824"/>
<keyword evidence="3" id="KW-1185">Reference proteome</keyword>
<feature type="compositionally biased region" description="Basic and acidic residues" evidence="1">
    <location>
        <begin position="104"/>
        <end position="117"/>
    </location>
</feature>
<dbReference type="Pfam" id="PF05250">
    <property type="entry name" value="UPF0193"/>
    <property type="match status" value="1"/>
</dbReference>
<feature type="region of interest" description="Disordered" evidence="1">
    <location>
        <begin position="1"/>
        <end position="21"/>
    </location>
</feature>
<evidence type="ECO:0000313" key="2">
    <source>
        <dbReference type="Ensembl" id="ENSGACP00000025313.2"/>
    </source>
</evidence>
<dbReference type="PANTHER" id="PTHR28348:SF1">
    <property type="entry name" value="UPF0193 PROTEIN EVG1"/>
    <property type="match status" value="1"/>
</dbReference>
<dbReference type="OMA" id="MMAYGKD"/>
<sequence>MMEASSQRKGGRGLWKKGRVTQFSKETQDMLQLMMQQSKLTHLQRKKINESLKSGAASPPTSEHTSPAPPTNPKTTKYVPNSLPCKPQRRSAEACRSGNTYVREQYHPGPSRDLEKEKRRLQNILATGEEEPKPASYRNVPACPNPEVAEQKDRYQEVLDEIEERRQFLADMSSLGEAKQYVNIINTEISQRIRELRVLDKACSPESAEITSEQNKKTTEKM</sequence>
<dbReference type="Ensembl" id="ENSGACT00000025362.2">
    <property type="protein sequence ID" value="ENSGACP00000025313.2"/>
    <property type="gene ID" value="ENSGACG00000019144.2"/>
</dbReference>
<dbReference type="RefSeq" id="XP_040041842.1">
    <property type="nucleotide sequence ID" value="XM_040185908.1"/>
</dbReference>
<dbReference type="STRING" id="69293.ENSGACP00000025313"/>
<reference evidence="2 3" key="1">
    <citation type="journal article" date="2021" name="G3 (Bethesda)">
        <title>Improved contiguity of the threespine stickleback genome using long-read sequencing.</title>
        <authorList>
            <person name="Nath S."/>
            <person name="Shaw D.E."/>
            <person name="White M.A."/>
        </authorList>
    </citation>
    <scope>NUCLEOTIDE SEQUENCE [LARGE SCALE GENOMIC DNA]</scope>
    <source>
        <strain evidence="2 3">Lake Benthic</strain>
    </source>
</reference>